<accession>A0AAV0LWE7</accession>
<sequence>MGILRASSKIWPVAITMPEMQLSSISLNRMP</sequence>
<proteinExistence type="predicted"/>
<dbReference type="AlphaFoldDB" id="A0AAV0LWE7"/>
<gene>
    <name evidence="1" type="ORF">LITE_LOCUS25805</name>
</gene>
<keyword evidence="2" id="KW-1185">Reference proteome</keyword>
<protein>
    <submittedName>
        <fullName evidence="1">Uncharacterized protein</fullName>
    </submittedName>
</protein>
<name>A0AAV0LWE7_9ROSI</name>
<organism evidence="1 2">
    <name type="scientific">Linum tenue</name>
    <dbReference type="NCBI Taxonomy" id="586396"/>
    <lineage>
        <taxon>Eukaryota</taxon>
        <taxon>Viridiplantae</taxon>
        <taxon>Streptophyta</taxon>
        <taxon>Embryophyta</taxon>
        <taxon>Tracheophyta</taxon>
        <taxon>Spermatophyta</taxon>
        <taxon>Magnoliopsida</taxon>
        <taxon>eudicotyledons</taxon>
        <taxon>Gunneridae</taxon>
        <taxon>Pentapetalae</taxon>
        <taxon>rosids</taxon>
        <taxon>fabids</taxon>
        <taxon>Malpighiales</taxon>
        <taxon>Linaceae</taxon>
        <taxon>Linum</taxon>
    </lineage>
</organism>
<evidence type="ECO:0000313" key="2">
    <source>
        <dbReference type="Proteomes" id="UP001154282"/>
    </source>
</evidence>
<evidence type="ECO:0000313" key="1">
    <source>
        <dbReference type="EMBL" id="CAI0438445.1"/>
    </source>
</evidence>
<comment type="caution">
    <text evidence="1">The sequence shown here is derived from an EMBL/GenBank/DDBJ whole genome shotgun (WGS) entry which is preliminary data.</text>
</comment>
<dbReference type="EMBL" id="CAMGYJ010000006">
    <property type="protein sequence ID" value="CAI0438445.1"/>
    <property type="molecule type" value="Genomic_DNA"/>
</dbReference>
<dbReference type="Proteomes" id="UP001154282">
    <property type="component" value="Unassembled WGS sequence"/>
</dbReference>
<reference evidence="1" key="1">
    <citation type="submission" date="2022-08" db="EMBL/GenBank/DDBJ databases">
        <authorList>
            <person name="Gutierrez-Valencia J."/>
        </authorList>
    </citation>
    <scope>NUCLEOTIDE SEQUENCE</scope>
</reference>